<gene>
    <name evidence="2" type="ORF">PoB_003999700</name>
</gene>
<keyword evidence="3" id="KW-1185">Reference proteome</keyword>
<feature type="compositionally biased region" description="Polar residues" evidence="1">
    <location>
        <begin position="64"/>
        <end position="76"/>
    </location>
</feature>
<feature type="compositionally biased region" description="Polar residues" evidence="1">
    <location>
        <begin position="88"/>
        <end position="110"/>
    </location>
</feature>
<dbReference type="EMBL" id="BLXT01004491">
    <property type="protein sequence ID" value="GFO13492.1"/>
    <property type="molecule type" value="Genomic_DNA"/>
</dbReference>
<organism evidence="2 3">
    <name type="scientific">Plakobranchus ocellatus</name>
    <dbReference type="NCBI Taxonomy" id="259542"/>
    <lineage>
        <taxon>Eukaryota</taxon>
        <taxon>Metazoa</taxon>
        <taxon>Spiralia</taxon>
        <taxon>Lophotrochozoa</taxon>
        <taxon>Mollusca</taxon>
        <taxon>Gastropoda</taxon>
        <taxon>Heterobranchia</taxon>
        <taxon>Euthyneura</taxon>
        <taxon>Panpulmonata</taxon>
        <taxon>Sacoglossa</taxon>
        <taxon>Placobranchoidea</taxon>
        <taxon>Plakobranchidae</taxon>
        <taxon>Plakobranchus</taxon>
    </lineage>
</organism>
<evidence type="ECO:0000313" key="2">
    <source>
        <dbReference type="EMBL" id="GFO13492.1"/>
    </source>
</evidence>
<dbReference type="Proteomes" id="UP000735302">
    <property type="component" value="Unassembled WGS sequence"/>
</dbReference>
<reference evidence="2 3" key="1">
    <citation type="journal article" date="2021" name="Elife">
        <title>Chloroplast acquisition without the gene transfer in kleptoplastic sea slugs, Plakobranchus ocellatus.</title>
        <authorList>
            <person name="Maeda T."/>
            <person name="Takahashi S."/>
            <person name="Yoshida T."/>
            <person name="Shimamura S."/>
            <person name="Takaki Y."/>
            <person name="Nagai Y."/>
            <person name="Toyoda A."/>
            <person name="Suzuki Y."/>
            <person name="Arimoto A."/>
            <person name="Ishii H."/>
            <person name="Satoh N."/>
            <person name="Nishiyama T."/>
            <person name="Hasebe M."/>
            <person name="Maruyama T."/>
            <person name="Minagawa J."/>
            <person name="Obokata J."/>
            <person name="Shigenobu S."/>
        </authorList>
    </citation>
    <scope>NUCLEOTIDE SEQUENCE [LARGE SCALE GENOMIC DNA]</scope>
</reference>
<evidence type="ECO:0000313" key="3">
    <source>
        <dbReference type="Proteomes" id="UP000735302"/>
    </source>
</evidence>
<feature type="region of interest" description="Disordered" evidence="1">
    <location>
        <begin position="58"/>
        <end position="110"/>
    </location>
</feature>
<sequence length="110" mass="11859">MAEEIVDHDNDDDGVVVVVVVTVESNQDATPGSPMLESSVGSALISFFYFPKFHKTEKAEESNADNSTKRSSSFHESGSLEKEESQEMTDSSIDSESYNLTSESSVAGNA</sequence>
<name>A0AAV4B1S7_9GAST</name>
<comment type="caution">
    <text evidence="2">The sequence shown here is derived from an EMBL/GenBank/DDBJ whole genome shotgun (WGS) entry which is preliminary data.</text>
</comment>
<protein>
    <submittedName>
        <fullName evidence="2">Uncharacterized protein</fullName>
    </submittedName>
</protein>
<evidence type="ECO:0000256" key="1">
    <source>
        <dbReference type="SAM" id="MobiDB-lite"/>
    </source>
</evidence>
<accession>A0AAV4B1S7</accession>
<proteinExistence type="predicted"/>
<dbReference type="AlphaFoldDB" id="A0AAV4B1S7"/>